<keyword evidence="3" id="KW-1185">Reference proteome</keyword>
<dbReference type="InterPro" id="IPR009003">
    <property type="entry name" value="Peptidase_S1_PA"/>
</dbReference>
<dbReference type="PANTHER" id="PTHR24250">
    <property type="entry name" value="CHYMOTRYPSIN-RELATED"/>
    <property type="match status" value="1"/>
</dbReference>
<dbReference type="SUPFAM" id="SSF50494">
    <property type="entry name" value="Trypsin-like serine proteases"/>
    <property type="match status" value="1"/>
</dbReference>
<keyword evidence="1" id="KW-1015">Disulfide bond</keyword>
<organism evidence="3 4">
    <name type="scientific">Ceratotherium simum simum</name>
    <name type="common">Southern white rhinoceros</name>
    <dbReference type="NCBI Taxonomy" id="73337"/>
    <lineage>
        <taxon>Eukaryota</taxon>
        <taxon>Metazoa</taxon>
        <taxon>Chordata</taxon>
        <taxon>Craniata</taxon>
        <taxon>Vertebrata</taxon>
        <taxon>Euteleostomi</taxon>
        <taxon>Mammalia</taxon>
        <taxon>Eutheria</taxon>
        <taxon>Laurasiatheria</taxon>
        <taxon>Perissodactyla</taxon>
        <taxon>Rhinocerotidae</taxon>
        <taxon>Ceratotherium</taxon>
    </lineage>
</organism>
<dbReference type="Gene3D" id="2.40.10.10">
    <property type="entry name" value="Trypsin-like serine proteases"/>
    <property type="match status" value="3"/>
</dbReference>
<dbReference type="CDD" id="cd00190">
    <property type="entry name" value="Tryp_SPc"/>
    <property type="match status" value="1"/>
</dbReference>
<name>A0ABM1CWZ0_CERSS</name>
<reference evidence="4" key="1">
    <citation type="submission" date="2025-08" db="UniProtKB">
        <authorList>
            <consortium name="RefSeq"/>
        </authorList>
    </citation>
    <scope>IDENTIFICATION</scope>
</reference>
<dbReference type="Proteomes" id="UP000694910">
    <property type="component" value="Unplaced"/>
</dbReference>
<sequence>MARLWRSCHQTGAELQPEDCQWGECSGGLLALEVSRQDSSGFHFCGGSLISQYWVVTAAHCNVIPGRHFVVFGEYDQSSSAEALQVLSLLWAITHPSWNPSTMNNDLMLLKLTSPAQYTACISPVCLASPDKVLSAGLTCHHWLGPPQRHGQCDPGVPAADGSPLVTVSPCQQYWGSSITDSMICAGASGAFSCQGDSRGPLVCQKGNMWVLIGIVSWGTSNCNVHGACRIHSG</sequence>
<dbReference type="PANTHER" id="PTHR24250:SF66">
    <property type="entry name" value="CHYMOTRYPSIN-LIKE PROTEASE CTRL-1"/>
    <property type="match status" value="1"/>
</dbReference>
<protein>
    <submittedName>
        <fullName evidence="4">Chymotrypsin-like protease CTRL-1</fullName>
    </submittedName>
</protein>
<feature type="domain" description="Peptidase S1" evidence="2">
    <location>
        <begin position="10"/>
        <end position="234"/>
    </location>
</feature>
<dbReference type="InterPro" id="IPR001254">
    <property type="entry name" value="Trypsin_dom"/>
</dbReference>
<proteinExistence type="predicted"/>
<evidence type="ECO:0000259" key="2">
    <source>
        <dbReference type="PROSITE" id="PS50240"/>
    </source>
</evidence>
<dbReference type="PROSITE" id="PS00134">
    <property type="entry name" value="TRYPSIN_HIS"/>
    <property type="match status" value="1"/>
</dbReference>
<dbReference type="Pfam" id="PF00089">
    <property type="entry name" value="Trypsin"/>
    <property type="match status" value="1"/>
</dbReference>
<dbReference type="InterPro" id="IPR001314">
    <property type="entry name" value="Peptidase_S1A"/>
</dbReference>
<dbReference type="GeneID" id="101402448"/>
<dbReference type="RefSeq" id="XP_014644071.1">
    <property type="nucleotide sequence ID" value="XM_014788585.1"/>
</dbReference>
<dbReference type="InterPro" id="IPR043504">
    <property type="entry name" value="Peptidase_S1_PA_chymotrypsin"/>
</dbReference>
<dbReference type="SMART" id="SM00020">
    <property type="entry name" value="Tryp_SPc"/>
    <property type="match status" value="1"/>
</dbReference>
<evidence type="ECO:0000313" key="3">
    <source>
        <dbReference type="Proteomes" id="UP000694910"/>
    </source>
</evidence>
<dbReference type="InterPro" id="IPR018114">
    <property type="entry name" value="TRYPSIN_HIS"/>
</dbReference>
<evidence type="ECO:0000256" key="1">
    <source>
        <dbReference type="ARBA" id="ARBA00023157"/>
    </source>
</evidence>
<dbReference type="PROSITE" id="PS50240">
    <property type="entry name" value="TRYPSIN_DOM"/>
    <property type="match status" value="1"/>
</dbReference>
<gene>
    <name evidence="4" type="primary">LOC101402448</name>
</gene>
<accession>A0ABM1CWZ0</accession>
<dbReference type="PRINTS" id="PR00722">
    <property type="entry name" value="CHYMOTRYPSIN"/>
</dbReference>
<evidence type="ECO:0000313" key="4">
    <source>
        <dbReference type="RefSeq" id="XP_014644071.1"/>
    </source>
</evidence>